<dbReference type="Gene3D" id="6.20.200.20">
    <property type="match status" value="2"/>
</dbReference>
<keyword evidence="2" id="KW-1133">Transmembrane helix</keyword>
<dbReference type="Proteomes" id="UP001497497">
    <property type="component" value="Unassembled WGS sequence"/>
</dbReference>
<feature type="compositionally biased region" description="Basic residues" evidence="1">
    <location>
        <begin position="302"/>
        <end position="311"/>
    </location>
</feature>
<protein>
    <recommendedName>
        <fullName evidence="3">VWFC domain-containing protein</fullName>
    </recommendedName>
</protein>
<feature type="region of interest" description="Disordered" evidence="1">
    <location>
        <begin position="294"/>
        <end position="322"/>
    </location>
</feature>
<evidence type="ECO:0000313" key="4">
    <source>
        <dbReference type="EMBL" id="CAL1527323.1"/>
    </source>
</evidence>
<sequence>MSRALVIINKQLLVYVSFTVAMSCFLLVGARPEHCTLGGHHYRVGETWHPELDSLGKNSHCVNCTCLPGGEAMCTKLDCPKPTCKEPKIPQGECCPSCEDVDNLPPTVGTDAPAKKGYTEQGCDFQGEHYEHGDVFPSNKTALRPQGDQCVLCECYNGEVICHLKKCIRTPRCAKLVEADDDCCQHCEDDIPVTKAGALDCNTSTGLRLNGTTWNPIIVSVGEIKCVECQCLNGKFDCRRLQCPVESKLPCNDPIPDQDGCCKECPVDKKRKRKKKGRGKRPCKNAVTSEDREDCQTQETKKNKKTKKKTNNKGEATTPTTVQNSSRIHDVIHQLCIPKTGDRLVYFTTGDNSLVLSIDNTNTSIEQHRWTTRKDRIQSTEKKVLTDKEIDDFRKLKKIADMLGAIDNSKLTFIR</sequence>
<dbReference type="GO" id="GO:0005615">
    <property type="term" value="C:extracellular space"/>
    <property type="evidence" value="ECO:0007669"/>
    <property type="project" value="TreeGrafter"/>
</dbReference>
<dbReference type="GO" id="GO:0030514">
    <property type="term" value="P:negative regulation of BMP signaling pathway"/>
    <property type="evidence" value="ECO:0007669"/>
    <property type="project" value="TreeGrafter"/>
</dbReference>
<dbReference type="EMBL" id="CAXITT010000015">
    <property type="protein sequence ID" value="CAL1527323.1"/>
    <property type="molecule type" value="Genomic_DNA"/>
</dbReference>
<dbReference type="GO" id="GO:0036122">
    <property type="term" value="F:BMP binding"/>
    <property type="evidence" value="ECO:0007669"/>
    <property type="project" value="TreeGrafter"/>
</dbReference>
<evidence type="ECO:0000313" key="5">
    <source>
        <dbReference type="Proteomes" id="UP001497497"/>
    </source>
</evidence>
<keyword evidence="2" id="KW-0812">Transmembrane</keyword>
<reference evidence="4 5" key="1">
    <citation type="submission" date="2024-04" db="EMBL/GenBank/DDBJ databases">
        <authorList>
            <consortium name="Genoscope - CEA"/>
            <person name="William W."/>
        </authorList>
    </citation>
    <scope>NUCLEOTIDE SEQUENCE [LARGE SCALE GENOMIC DNA]</scope>
</reference>
<dbReference type="PANTHER" id="PTHR46303">
    <property type="entry name" value="VWFC DOMAIN-CONTAINING PROTEIN"/>
    <property type="match status" value="1"/>
</dbReference>
<feature type="transmembrane region" description="Helical" evidence="2">
    <location>
        <begin position="12"/>
        <end position="30"/>
    </location>
</feature>
<keyword evidence="5" id="KW-1185">Reference proteome</keyword>
<dbReference type="Gene3D" id="2.10.70.10">
    <property type="entry name" value="Complement Module, domain 1"/>
    <property type="match status" value="1"/>
</dbReference>
<dbReference type="GO" id="GO:0030154">
    <property type="term" value="P:cell differentiation"/>
    <property type="evidence" value="ECO:0007669"/>
    <property type="project" value="TreeGrafter"/>
</dbReference>
<proteinExistence type="predicted"/>
<name>A0AAV2H122_LYMST</name>
<evidence type="ECO:0000256" key="1">
    <source>
        <dbReference type="SAM" id="MobiDB-lite"/>
    </source>
</evidence>
<organism evidence="4 5">
    <name type="scientific">Lymnaea stagnalis</name>
    <name type="common">Great pond snail</name>
    <name type="synonym">Helix stagnalis</name>
    <dbReference type="NCBI Taxonomy" id="6523"/>
    <lineage>
        <taxon>Eukaryota</taxon>
        <taxon>Metazoa</taxon>
        <taxon>Spiralia</taxon>
        <taxon>Lophotrochozoa</taxon>
        <taxon>Mollusca</taxon>
        <taxon>Gastropoda</taxon>
        <taxon>Heterobranchia</taxon>
        <taxon>Euthyneura</taxon>
        <taxon>Panpulmonata</taxon>
        <taxon>Hygrophila</taxon>
        <taxon>Lymnaeoidea</taxon>
        <taxon>Lymnaeidae</taxon>
        <taxon>Lymnaea</taxon>
    </lineage>
</organism>
<accession>A0AAV2H122</accession>
<feature type="domain" description="VWFC" evidence="3">
    <location>
        <begin position="121"/>
        <end position="188"/>
    </location>
</feature>
<dbReference type="SUPFAM" id="SSF57603">
    <property type="entry name" value="FnI-like domain"/>
    <property type="match status" value="3"/>
</dbReference>
<dbReference type="PROSITE" id="PS01208">
    <property type="entry name" value="VWFC_1"/>
    <property type="match status" value="2"/>
</dbReference>
<dbReference type="PROSITE" id="PS51257">
    <property type="entry name" value="PROKAR_LIPOPROTEIN"/>
    <property type="match status" value="1"/>
</dbReference>
<dbReference type="SMART" id="SM00214">
    <property type="entry name" value="VWC"/>
    <property type="match status" value="3"/>
</dbReference>
<evidence type="ECO:0000256" key="2">
    <source>
        <dbReference type="SAM" id="Phobius"/>
    </source>
</evidence>
<dbReference type="PANTHER" id="PTHR46303:SF1">
    <property type="entry name" value="VWFC DOMAIN-CONTAINING PROTEIN"/>
    <property type="match status" value="1"/>
</dbReference>
<comment type="caution">
    <text evidence="4">The sequence shown here is derived from an EMBL/GenBank/DDBJ whole genome shotgun (WGS) entry which is preliminary data.</text>
</comment>
<keyword evidence="2" id="KW-0472">Membrane</keyword>
<evidence type="ECO:0000259" key="3">
    <source>
        <dbReference type="PROSITE" id="PS50184"/>
    </source>
</evidence>
<dbReference type="AlphaFoldDB" id="A0AAV2H122"/>
<feature type="domain" description="VWFC" evidence="3">
    <location>
        <begin position="33"/>
        <end position="99"/>
    </location>
</feature>
<dbReference type="InterPro" id="IPR001007">
    <property type="entry name" value="VWF_dom"/>
</dbReference>
<dbReference type="InterPro" id="IPR045717">
    <property type="entry name" value="CHRDL1/2"/>
</dbReference>
<gene>
    <name evidence="4" type="ORF">GSLYS_00001500001</name>
</gene>
<dbReference type="Pfam" id="PF00093">
    <property type="entry name" value="VWC"/>
    <property type="match status" value="1"/>
</dbReference>
<dbReference type="PROSITE" id="PS50184">
    <property type="entry name" value="VWFC_2"/>
    <property type="match status" value="2"/>
</dbReference>